<dbReference type="InterPro" id="IPR041677">
    <property type="entry name" value="DNA2/NAM7_AAA_11"/>
</dbReference>
<dbReference type="Pfam" id="PF13086">
    <property type="entry name" value="AAA_11"/>
    <property type="match status" value="1"/>
</dbReference>
<evidence type="ECO:0000256" key="5">
    <source>
        <dbReference type="ARBA" id="ARBA00022490"/>
    </source>
</evidence>
<dbReference type="Pfam" id="PF21138">
    <property type="entry name" value="SMUBP-2_HCS1_1B"/>
    <property type="match status" value="1"/>
</dbReference>
<dbReference type="GO" id="GO:0043139">
    <property type="term" value="F:5'-3' DNA helicase activity"/>
    <property type="evidence" value="ECO:0007669"/>
    <property type="project" value="TreeGrafter"/>
</dbReference>
<dbReference type="GO" id="GO:0005634">
    <property type="term" value="C:nucleus"/>
    <property type="evidence" value="ECO:0007669"/>
    <property type="project" value="UniProtKB-SubCell"/>
</dbReference>
<dbReference type="Proteomes" id="UP000777438">
    <property type="component" value="Unassembled WGS sequence"/>
</dbReference>
<keyword evidence="16" id="KW-1185">Reference proteome</keyword>
<comment type="caution">
    <text evidence="15">The sequence shown here is derived from an EMBL/GenBank/DDBJ whole genome shotgun (WGS) entry which is preliminary data.</text>
</comment>
<evidence type="ECO:0000256" key="9">
    <source>
        <dbReference type="ARBA" id="ARBA00022840"/>
    </source>
</evidence>
<dbReference type="Gene3D" id="3.40.50.300">
    <property type="entry name" value="P-loop containing nucleotide triphosphate hydrolases"/>
    <property type="match status" value="2"/>
</dbReference>
<evidence type="ECO:0000259" key="14">
    <source>
        <dbReference type="SMART" id="SM00487"/>
    </source>
</evidence>
<evidence type="ECO:0000313" key="15">
    <source>
        <dbReference type="EMBL" id="KAH6897117.1"/>
    </source>
</evidence>
<organism evidence="15 16">
    <name type="scientific">Thelonectria olida</name>
    <dbReference type="NCBI Taxonomy" id="1576542"/>
    <lineage>
        <taxon>Eukaryota</taxon>
        <taxon>Fungi</taxon>
        <taxon>Dikarya</taxon>
        <taxon>Ascomycota</taxon>
        <taxon>Pezizomycotina</taxon>
        <taxon>Sordariomycetes</taxon>
        <taxon>Hypocreomycetidae</taxon>
        <taxon>Hypocreales</taxon>
        <taxon>Nectriaceae</taxon>
        <taxon>Thelonectria</taxon>
    </lineage>
</organism>
<evidence type="ECO:0000256" key="12">
    <source>
        <dbReference type="SAM" id="MobiDB-lite"/>
    </source>
</evidence>
<dbReference type="Gene3D" id="2.40.30.270">
    <property type="match status" value="1"/>
</dbReference>
<keyword evidence="9" id="KW-0067">ATP-binding</keyword>
<dbReference type="InterPro" id="IPR014001">
    <property type="entry name" value="Helicase_ATP-bd"/>
</dbReference>
<gene>
    <name evidence="15" type="ORF">B0T10DRAFT_454990</name>
</gene>
<dbReference type="GO" id="GO:0016787">
    <property type="term" value="F:hydrolase activity"/>
    <property type="evidence" value="ECO:0007669"/>
    <property type="project" value="UniProtKB-KW"/>
</dbReference>
<evidence type="ECO:0000259" key="13">
    <source>
        <dbReference type="SMART" id="SM00382"/>
    </source>
</evidence>
<comment type="catalytic activity">
    <reaction evidence="11">
        <text>ATP + H2O = ADP + phosphate + H(+)</text>
        <dbReference type="Rhea" id="RHEA:13065"/>
        <dbReference type="ChEBI" id="CHEBI:15377"/>
        <dbReference type="ChEBI" id="CHEBI:15378"/>
        <dbReference type="ChEBI" id="CHEBI:30616"/>
        <dbReference type="ChEBI" id="CHEBI:43474"/>
        <dbReference type="ChEBI" id="CHEBI:456216"/>
        <dbReference type="EC" id="3.6.4.12"/>
    </reaction>
    <physiologicalReaction direction="left-to-right" evidence="11">
        <dbReference type="Rhea" id="RHEA:13066"/>
    </physiologicalReaction>
</comment>
<dbReference type="PANTHER" id="PTHR43788:SF8">
    <property type="entry name" value="DNA-BINDING PROTEIN SMUBP-2"/>
    <property type="match status" value="1"/>
</dbReference>
<accession>A0A9P8WCJ2</accession>
<proteinExistence type="inferred from homology"/>
<evidence type="ECO:0000256" key="4">
    <source>
        <dbReference type="ARBA" id="ARBA00012551"/>
    </source>
</evidence>
<dbReference type="GO" id="GO:0005524">
    <property type="term" value="F:ATP binding"/>
    <property type="evidence" value="ECO:0007669"/>
    <property type="project" value="UniProtKB-KW"/>
</dbReference>
<evidence type="ECO:0000256" key="7">
    <source>
        <dbReference type="ARBA" id="ARBA00022801"/>
    </source>
</evidence>
<dbReference type="OrthoDB" id="6513042at2759"/>
<evidence type="ECO:0000256" key="11">
    <source>
        <dbReference type="ARBA" id="ARBA00048432"/>
    </source>
</evidence>
<keyword evidence="7 15" id="KW-0378">Hydrolase</keyword>
<evidence type="ECO:0000256" key="2">
    <source>
        <dbReference type="ARBA" id="ARBA00004496"/>
    </source>
</evidence>
<dbReference type="InterPro" id="IPR003593">
    <property type="entry name" value="AAA+_ATPase"/>
</dbReference>
<keyword evidence="5" id="KW-0963">Cytoplasm</keyword>
<evidence type="ECO:0000256" key="3">
    <source>
        <dbReference type="ARBA" id="ARBA00007913"/>
    </source>
</evidence>
<dbReference type="GO" id="GO:0005737">
    <property type="term" value="C:cytoplasm"/>
    <property type="evidence" value="ECO:0007669"/>
    <property type="project" value="UniProtKB-SubCell"/>
</dbReference>
<evidence type="ECO:0000256" key="6">
    <source>
        <dbReference type="ARBA" id="ARBA00022741"/>
    </source>
</evidence>
<dbReference type="InterPro" id="IPR041679">
    <property type="entry name" value="DNA2/NAM7-like_C"/>
</dbReference>
<dbReference type="InterPro" id="IPR048761">
    <property type="entry name" value="SMUBP-2_HCS1_1B"/>
</dbReference>
<comment type="similarity">
    <text evidence="3">Belongs to the DNA2/NAM7 helicase family.</text>
</comment>
<evidence type="ECO:0000256" key="8">
    <source>
        <dbReference type="ARBA" id="ARBA00022806"/>
    </source>
</evidence>
<dbReference type="SUPFAM" id="SSF52540">
    <property type="entry name" value="P-loop containing nucleoside triphosphate hydrolases"/>
    <property type="match status" value="1"/>
</dbReference>
<dbReference type="InterPro" id="IPR050534">
    <property type="entry name" value="Coronavir_polyprotein_1ab"/>
</dbReference>
<dbReference type="EMBL" id="JAGPYM010000003">
    <property type="protein sequence ID" value="KAH6897117.1"/>
    <property type="molecule type" value="Genomic_DNA"/>
</dbReference>
<dbReference type="PANTHER" id="PTHR43788">
    <property type="entry name" value="DNA2/NAM7 HELICASE FAMILY MEMBER"/>
    <property type="match status" value="1"/>
</dbReference>
<sequence>MPSKDPIDIPAFASTQLALLDRELQSEVLETSSLISNHSPSSLQRAGLALTNLVVNGQRTGLGGRTVVELGPDAATAGSRGDELPEHGLRTGDIVLVAEQPAGSAKKREVKDLERKGARGVVARVQRGWVGVALDEGKEEVSFTGRVWAVKLADEVTYKRMNWTMEKLQKMQEAEYSSFIRVLFGLSSQSPVAQNLTADDDVGNLEWFDPTLNDSQKDAIRFALASREVALIHGPPGTGKTHTLVELIRQMIKREQRILVCGPSNISVDNIVERLSSHKIPILRLGHPARLLPSVVNHSLDVLTQTSEAGAIVKDVRAEMDTKQASIKKTKSGRERKAIYADLKELRKEYRERERRCVSNLVSGSKVVLATLHGAGGYQLRNEEFDVVIIDEASQALEAQCWVPLLSAKKVVCAGDHLQLPPTIKSTNSKVKLPVKEGVTLIKGATLETTLFDRLLALHGPSIKRMLTIQYRMHENIMRFPSDELYESKLVAADAVKQRLLTGLDYDVQDTEDTNEPLIFIDTQGGDFLERNEEDDKENPKKGRAGLHGESKSNEMEALLVRQHVKQLVDAGVRPEDIAVVTPYNAQLTILAPLKERFPGIELGSVDGFQGREKEAVIVSLVRSNSEGEVGFLGEKRRLNGKHDSSVRVDSKLMRGNHSGNDTTEAIFNGNWRFGNGPKFLEDKADLRYPDISTMTQEV</sequence>
<dbReference type="InterPro" id="IPR027417">
    <property type="entry name" value="P-loop_NTPase"/>
</dbReference>
<name>A0A9P8WCJ2_9HYPO</name>
<dbReference type="SMART" id="SM00487">
    <property type="entry name" value="DEXDc"/>
    <property type="match status" value="1"/>
</dbReference>
<evidence type="ECO:0000256" key="10">
    <source>
        <dbReference type="ARBA" id="ARBA00023242"/>
    </source>
</evidence>
<feature type="domain" description="Helicase ATP-binding" evidence="14">
    <location>
        <begin position="208"/>
        <end position="499"/>
    </location>
</feature>
<comment type="subcellular location">
    <subcellularLocation>
        <location evidence="2">Cytoplasm</location>
    </subcellularLocation>
    <subcellularLocation>
        <location evidence="1">Nucleus</location>
    </subcellularLocation>
</comment>
<keyword evidence="6" id="KW-0547">Nucleotide-binding</keyword>
<evidence type="ECO:0000313" key="16">
    <source>
        <dbReference type="Proteomes" id="UP000777438"/>
    </source>
</evidence>
<dbReference type="GO" id="GO:0003723">
    <property type="term" value="F:RNA binding"/>
    <property type="evidence" value="ECO:0007669"/>
    <property type="project" value="InterPro"/>
</dbReference>
<dbReference type="CDD" id="cd18044">
    <property type="entry name" value="DEXXQc_SMUBP2"/>
    <property type="match status" value="1"/>
</dbReference>
<keyword evidence="10" id="KW-0539">Nucleus</keyword>
<dbReference type="AlphaFoldDB" id="A0A9P8WCJ2"/>
<dbReference type="CDD" id="cd18808">
    <property type="entry name" value="SF1_C_Upf1"/>
    <property type="match status" value="1"/>
</dbReference>
<dbReference type="EC" id="3.6.4.12" evidence="4"/>
<keyword evidence="8" id="KW-0347">Helicase</keyword>
<evidence type="ECO:0000256" key="1">
    <source>
        <dbReference type="ARBA" id="ARBA00004123"/>
    </source>
</evidence>
<dbReference type="Pfam" id="PF13087">
    <property type="entry name" value="AAA_12"/>
    <property type="match status" value="1"/>
</dbReference>
<feature type="region of interest" description="Disordered" evidence="12">
    <location>
        <begin position="530"/>
        <end position="553"/>
    </location>
</feature>
<reference evidence="15 16" key="1">
    <citation type="journal article" date="2021" name="Nat. Commun.">
        <title>Genetic determinants of endophytism in the Arabidopsis root mycobiome.</title>
        <authorList>
            <person name="Mesny F."/>
            <person name="Miyauchi S."/>
            <person name="Thiergart T."/>
            <person name="Pickel B."/>
            <person name="Atanasova L."/>
            <person name="Karlsson M."/>
            <person name="Huettel B."/>
            <person name="Barry K.W."/>
            <person name="Haridas S."/>
            <person name="Chen C."/>
            <person name="Bauer D."/>
            <person name="Andreopoulos W."/>
            <person name="Pangilinan J."/>
            <person name="LaButti K."/>
            <person name="Riley R."/>
            <person name="Lipzen A."/>
            <person name="Clum A."/>
            <person name="Drula E."/>
            <person name="Henrissat B."/>
            <person name="Kohler A."/>
            <person name="Grigoriev I.V."/>
            <person name="Martin F.M."/>
            <person name="Hacquard S."/>
        </authorList>
    </citation>
    <scope>NUCLEOTIDE SEQUENCE [LARGE SCALE GENOMIC DNA]</scope>
    <source>
        <strain evidence="15 16">MPI-CAGE-CH-0241</strain>
    </source>
</reference>
<feature type="domain" description="AAA+ ATPase" evidence="13">
    <location>
        <begin position="226"/>
        <end position="462"/>
    </location>
</feature>
<dbReference type="SMART" id="SM00382">
    <property type="entry name" value="AAA"/>
    <property type="match status" value="1"/>
</dbReference>
<protein>
    <recommendedName>
        <fullName evidence="4">DNA helicase</fullName>
        <ecNumber evidence="4">3.6.4.12</ecNumber>
    </recommendedName>
</protein>
<dbReference type="InterPro" id="IPR047187">
    <property type="entry name" value="SF1_C_Upf1"/>
</dbReference>